<dbReference type="Proteomes" id="UP000176665">
    <property type="component" value="Unassembled WGS sequence"/>
</dbReference>
<reference evidence="1 2" key="1">
    <citation type="journal article" date="2016" name="Nat. Commun.">
        <title>Thousands of microbial genomes shed light on interconnected biogeochemical processes in an aquifer system.</title>
        <authorList>
            <person name="Anantharaman K."/>
            <person name="Brown C.T."/>
            <person name="Hug L.A."/>
            <person name="Sharon I."/>
            <person name="Castelle C.J."/>
            <person name="Probst A.J."/>
            <person name="Thomas B.C."/>
            <person name="Singh A."/>
            <person name="Wilkins M.J."/>
            <person name="Karaoz U."/>
            <person name="Brodie E.L."/>
            <person name="Williams K.H."/>
            <person name="Hubbard S.S."/>
            <person name="Banfield J.F."/>
        </authorList>
    </citation>
    <scope>NUCLEOTIDE SEQUENCE [LARGE SCALE GENOMIC DNA]</scope>
</reference>
<dbReference type="AlphaFoldDB" id="A0A1F5YST3"/>
<evidence type="ECO:0000313" key="2">
    <source>
        <dbReference type="Proteomes" id="UP000176665"/>
    </source>
</evidence>
<dbReference type="EMBL" id="MFJA01000038">
    <property type="protein sequence ID" value="OGG03165.1"/>
    <property type="molecule type" value="Genomic_DNA"/>
</dbReference>
<gene>
    <name evidence="1" type="ORF">A2W14_03650</name>
</gene>
<comment type="caution">
    <text evidence="1">The sequence shown here is derived from an EMBL/GenBank/DDBJ whole genome shotgun (WGS) entry which is preliminary data.</text>
</comment>
<dbReference type="STRING" id="1798371.A2W14_03650"/>
<organism evidence="1 2">
    <name type="scientific">Candidatus Gottesmanbacteria bacterium RBG_16_37_8</name>
    <dbReference type="NCBI Taxonomy" id="1798371"/>
    <lineage>
        <taxon>Bacteria</taxon>
        <taxon>Candidatus Gottesmaniibacteriota</taxon>
    </lineage>
</organism>
<accession>A0A1F5YST3</accession>
<name>A0A1F5YST3_9BACT</name>
<protein>
    <submittedName>
        <fullName evidence="1">Uncharacterized protein</fullName>
    </submittedName>
</protein>
<proteinExistence type="predicted"/>
<evidence type="ECO:0000313" key="1">
    <source>
        <dbReference type="EMBL" id="OGG03165.1"/>
    </source>
</evidence>
<sequence length="69" mass="7966">MRTKDKIIQLILARLDVLPPDAKIAIVGFGTYDKHELKKHVRKDDDIGKKIIEIELDYLKSLKKGVFYA</sequence>